<dbReference type="Proteomes" id="UP000230423">
    <property type="component" value="Unassembled WGS sequence"/>
</dbReference>
<organism evidence="5 6">
    <name type="scientific">Teladorsagia circumcincta</name>
    <name type="common">Brown stomach worm</name>
    <name type="synonym">Ostertagia circumcincta</name>
    <dbReference type="NCBI Taxonomy" id="45464"/>
    <lineage>
        <taxon>Eukaryota</taxon>
        <taxon>Metazoa</taxon>
        <taxon>Ecdysozoa</taxon>
        <taxon>Nematoda</taxon>
        <taxon>Chromadorea</taxon>
        <taxon>Rhabditida</taxon>
        <taxon>Rhabditina</taxon>
        <taxon>Rhabditomorpha</taxon>
        <taxon>Strongyloidea</taxon>
        <taxon>Trichostrongylidae</taxon>
        <taxon>Teladorsagia</taxon>
    </lineage>
</organism>
<evidence type="ECO:0000313" key="6">
    <source>
        <dbReference type="Proteomes" id="UP000230423"/>
    </source>
</evidence>
<dbReference type="SUPFAM" id="SSF52490">
    <property type="entry name" value="Tubulin nucleotide-binding domain-like"/>
    <property type="match status" value="1"/>
</dbReference>
<protein>
    <submittedName>
        <fullName evidence="5">Uncharacterized protein</fullName>
    </submittedName>
</protein>
<keyword evidence="3" id="KW-0547">Nucleotide-binding</keyword>
<dbReference type="OrthoDB" id="6410650at2759"/>
<dbReference type="GO" id="GO:0005874">
    <property type="term" value="C:microtubule"/>
    <property type="evidence" value="ECO:0007669"/>
    <property type="project" value="UniProtKB-KW"/>
</dbReference>
<evidence type="ECO:0000256" key="4">
    <source>
        <dbReference type="ARBA" id="ARBA00023134"/>
    </source>
</evidence>
<comment type="similarity">
    <text evidence="1">Belongs to the tubulin family.</text>
</comment>
<dbReference type="EMBL" id="KZ416605">
    <property type="protein sequence ID" value="PIO53232.1"/>
    <property type="molecule type" value="Genomic_DNA"/>
</dbReference>
<dbReference type="Gene3D" id="3.40.50.1440">
    <property type="entry name" value="Tubulin/FtsZ, GTPase domain"/>
    <property type="match status" value="1"/>
</dbReference>
<dbReference type="InterPro" id="IPR036525">
    <property type="entry name" value="Tubulin/FtsZ_GTPase_sf"/>
</dbReference>
<dbReference type="InterPro" id="IPR000217">
    <property type="entry name" value="Tubulin"/>
</dbReference>
<keyword evidence="4" id="KW-0342">GTP-binding</keyword>
<dbReference type="GO" id="GO:0007017">
    <property type="term" value="P:microtubule-based process"/>
    <property type="evidence" value="ECO:0007669"/>
    <property type="project" value="InterPro"/>
</dbReference>
<evidence type="ECO:0000256" key="1">
    <source>
        <dbReference type="ARBA" id="ARBA00009636"/>
    </source>
</evidence>
<dbReference type="GO" id="GO:0005525">
    <property type="term" value="F:GTP binding"/>
    <property type="evidence" value="ECO:0007669"/>
    <property type="project" value="UniProtKB-KW"/>
</dbReference>
<evidence type="ECO:0000256" key="2">
    <source>
        <dbReference type="ARBA" id="ARBA00022701"/>
    </source>
</evidence>
<dbReference type="AlphaFoldDB" id="A0A2G9T6Q6"/>
<accession>A0A2G9T6Q6</accession>
<sequence length="61" mass="6815">MCAHWTLLFPHSDAPQISSAKVEPYSSTLTTHITLEHSGCPFMVDNEAIYDICTLLILHIT</sequence>
<reference evidence="5 6" key="1">
    <citation type="submission" date="2015-09" db="EMBL/GenBank/DDBJ databases">
        <title>Draft genome of the parasitic nematode Teladorsagia circumcincta isolate WARC Sus (inbred).</title>
        <authorList>
            <person name="Mitreva M."/>
        </authorList>
    </citation>
    <scope>NUCLEOTIDE SEQUENCE [LARGE SCALE GENOMIC DNA]</scope>
    <source>
        <strain evidence="5 6">S</strain>
    </source>
</reference>
<dbReference type="PANTHER" id="PTHR11588">
    <property type="entry name" value="TUBULIN"/>
    <property type="match status" value="1"/>
</dbReference>
<evidence type="ECO:0000256" key="3">
    <source>
        <dbReference type="ARBA" id="ARBA00022741"/>
    </source>
</evidence>
<evidence type="ECO:0000313" key="5">
    <source>
        <dbReference type="EMBL" id="PIO53232.1"/>
    </source>
</evidence>
<keyword evidence="6" id="KW-1185">Reference proteome</keyword>
<proteinExistence type="inferred from homology"/>
<name>A0A2G9T6Q6_TELCI</name>
<dbReference type="PRINTS" id="PR01161">
    <property type="entry name" value="TUBULIN"/>
</dbReference>
<gene>
    <name evidence="5" type="ORF">TELCIR_25440</name>
</gene>
<keyword evidence="2" id="KW-0493">Microtubule</keyword>